<dbReference type="GO" id="GO:0006364">
    <property type="term" value="P:rRNA processing"/>
    <property type="evidence" value="ECO:0007669"/>
    <property type="project" value="InterPro"/>
</dbReference>
<dbReference type="InterPro" id="IPR036322">
    <property type="entry name" value="WD40_repeat_dom_sf"/>
</dbReference>
<dbReference type="Pfam" id="PF25168">
    <property type="entry name" value="Beta-prop_WDR36-Utp21_2nd"/>
    <property type="match status" value="1"/>
</dbReference>
<accession>A0A9W7XLZ6</accession>
<sequence length="921" mass="102031">MAGLHEKKARIDDTPAETQPKQVGSRLYDPYRAIGYIASNTAHSIQYRGQTAFITTGIGRSFHVYDVEKINLLFVGPHFTSDVVSVLSIGDETFVSTGGRVVVCRRGKQTGELETVDRGEISNLMQFGDYIIAISEDNAVVVWNRTTRELFTELEFVSESFQVTSVVHPSTYVNKVVIGSAQGAMQVWNIQTRRCLYEFKSFGSGISCMVQSPVIDVLAIGLLDGRILLHNVKQDRSVMQLSQEGRVTAVSFRTDDVPMMATANSEGDVALWDLNKKRLLHVLQGAHDSNIPSLDFLTSQPLLITSSADNSIKEWLFDGQDGVPRLLRQRSGHFSAPQMIRYHGEKGFDIMSSGRDRTLRLFSVIRDSQSTEMSQGSLAREARMRNVKVNQLRLPQIVQFASSPAMSRNWDDVLTCHQGFSSAYTWSTDRKALGKYNLRSPDDTNIKAVAISACGNYGFLGMVSGAIEMVNMQSGYSRRLFTGHTKTVTGIQTDSCNHQVYSISLDGTLRIWDFSTGAQLYCVDMQSTPSSLAIHRESSLLACACDDAVVRVVDVESQRIVRKFAGHRNRITDLTFSNDGRWIVTGSLDSTIRTWDLPTGHMVDWFRVESVPVSLTFSPTGDFLATAHMDSVGIYLWANRTQFTEITLRQIDPSSINDRTTDKGDVSLVALPTSAGLANSEEDVEEGAGTEGIEADNKDAGVYVAAEQLTDNMVTLSSLPKSKWQTLLNLSTIKKRNAPERAPKAPEQAPFFLPTTEGLTPHFDIEALSADRKGGSDGNEDSKPIERTKISTVSALSGLARALYRSQETMHYAPVFEYLKELNPSAADIEIRTLPVTDDLKAVKAFIRATTAQLGSKRDFELAQAYLQVFLNVFADIIKENAAELEDPLNALSKECRKQWNTVDGLIRYSACMVDFMRSSK</sequence>
<dbReference type="PROSITE" id="PS00678">
    <property type="entry name" value="WD_REPEATS_1"/>
    <property type="match status" value="2"/>
</dbReference>
<evidence type="ECO:0000256" key="1">
    <source>
        <dbReference type="ARBA" id="ARBA00022574"/>
    </source>
</evidence>
<evidence type="ECO:0000313" key="8">
    <source>
        <dbReference type="Proteomes" id="UP001145021"/>
    </source>
</evidence>
<dbReference type="GO" id="GO:0034388">
    <property type="term" value="C:Pwp2p-containing subcomplex of 90S preribosome"/>
    <property type="evidence" value="ECO:0007669"/>
    <property type="project" value="TreeGrafter"/>
</dbReference>
<dbReference type="Gene3D" id="2.130.10.10">
    <property type="entry name" value="YVTN repeat-like/Quinoprotein amine dehydrogenase"/>
    <property type="match status" value="2"/>
</dbReference>
<dbReference type="PROSITE" id="PS50294">
    <property type="entry name" value="WD_REPEATS_REGION"/>
    <property type="match status" value="2"/>
</dbReference>
<name>A0A9W7XLZ6_9FUNG</name>
<feature type="repeat" description="WD" evidence="3">
    <location>
        <begin position="240"/>
        <end position="282"/>
    </location>
</feature>
<organism evidence="7 8">
    <name type="scientific">Coemansia asiatica</name>
    <dbReference type="NCBI Taxonomy" id="1052880"/>
    <lineage>
        <taxon>Eukaryota</taxon>
        <taxon>Fungi</taxon>
        <taxon>Fungi incertae sedis</taxon>
        <taxon>Zoopagomycota</taxon>
        <taxon>Kickxellomycotina</taxon>
        <taxon>Kickxellomycetes</taxon>
        <taxon>Kickxellales</taxon>
        <taxon>Kickxellaceae</taxon>
        <taxon>Coemansia</taxon>
    </lineage>
</organism>
<dbReference type="SUPFAM" id="SSF50978">
    <property type="entry name" value="WD40 repeat-like"/>
    <property type="match status" value="1"/>
</dbReference>
<dbReference type="PANTHER" id="PTHR22840:SF12">
    <property type="entry name" value="WD REPEAT-CONTAINING PROTEIN 36"/>
    <property type="match status" value="1"/>
</dbReference>
<dbReference type="InterPro" id="IPR001680">
    <property type="entry name" value="WD40_rpt"/>
</dbReference>
<feature type="compositionally biased region" description="Basic and acidic residues" evidence="4">
    <location>
        <begin position="1"/>
        <end position="13"/>
    </location>
</feature>
<feature type="repeat" description="WD" evidence="3">
    <location>
        <begin position="284"/>
        <end position="315"/>
    </location>
</feature>
<dbReference type="InterPro" id="IPR007319">
    <property type="entry name" value="WDR36/Utp21_C"/>
</dbReference>
<dbReference type="PANTHER" id="PTHR22840">
    <property type="entry name" value="WD REPEAT-CONTAINING PROTEIN 36"/>
    <property type="match status" value="1"/>
</dbReference>
<proteinExistence type="predicted"/>
<dbReference type="Pfam" id="PF04192">
    <property type="entry name" value="Utp21"/>
    <property type="match status" value="1"/>
</dbReference>
<dbReference type="InterPro" id="IPR059157">
    <property type="entry name" value="WDR36-Utp21_N"/>
</dbReference>
<dbReference type="EMBL" id="JANBOH010000107">
    <property type="protein sequence ID" value="KAJ1645421.1"/>
    <property type="molecule type" value="Genomic_DNA"/>
</dbReference>
<evidence type="ECO:0000256" key="4">
    <source>
        <dbReference type="SAM" id="MobiDB-lite"/>
    </source>
</evidence>
<feature type="domain" description="WDR36/Utp21 C-terminal" evidence="5">
    <location>
        <begin position="707"/>
        <end position="918"/>
    </location>
</feature>
<dbReference type="Pfam" id="PF25171">
    <property type="entry name" value="Beta-prop_WDR36-Utp21_1st"/>
    <property type="match status" value="1"/>
</dbReference>
<feature type="domain" description="WDR36/Utp21 N-terminal" evidence="6">
    <location>
        <begin position="54"/>
        <end position="318"/>
    </location>
</feature>
<keyword evidence="2" id="KW-0677">Repeat</keyword>
<evidence type="ECO:0000259" key="6">
    <source>
        <dbReference type="Pfam" id="PF25171"/>
    </source>
</evidence>
<feature type="repeat" description="WD" evidence="3">
    <location>
        <begin position="564"/>
        <end position="605"/>
    </location>
</feature>
<reference evidence="7" key="1">
    <citation type="submission" date="2022-07" db="EMBL/GenBank/DDBJ databases">
        <title>Phylogenomic reconstructions and comparative analyses of Kickxellomycotina fungi.</title>
        <authorList>
            <person name="Reynolds N.K."/>
            <person name="Stajich J.E."/>
            <person name="Barry K."/>
            <person name="Grigoriev I.V."/>
            <person name="Crous P."/>
            <person name="Smith M.E."/>
        </authorList>
    </citation>
    <scope>NUCLEOTIDE SEQUENCE</scope>
    <source>
        <strain evidence="7">NBRC 105413</strain>
    </source>
</reference>
<evidence type="ECO:0000256" key="2">
    <source>
        <dbReference type="ARBA" id="ARBA00022737"/>
    </source>
</evidence>
<dbReference type="SUPFAM" id="SSF50998">
    <property type="entry name" value="Quinoprotein alcohol dehydrogenase-like"/>
    <property type="match status" value="1"/>
</dbReference>
<protein>
    <submittedName>
        <fullName evidence="7">rRNA-processing protein utp21</fullName>
    </submittedName>
</protein>
<evidence type="ECO:0000313" key="7">
    <source>
        <dbReference type="EMBL" id="KAJ1645421.1"/>
    </source>
</evidence>
<dbReference type="PROSITE" id="PS50082">
    <property type="entry name" value="WD_REPEATS_2"/>
    <property type="match status" value="4"/>
</dbReference>
<dbReference type="InterPro" id="IPR019775">
    <property type="entry name" value="WD40_repeat_CS"/>
</dbReference>
<dbReference type="Proteomes" id="UP001145021">
    <property type="component" value="Unassembled WGS sequence"/>
</dbReference>
<dbReference type="GO" id="GO:0032040">
    <property type="term" value="C:small-subunit processome"/>
    <property type="evidence" value="ECO:0007669"/>
    <property type="project" value="InterPro"/>
</dbReference>
<evidence type="ECO:0000259" key="5">
    <source>
        <dbReference type="Pfam" id="PF04192"/>
    </source>
</evidence>
<feature type="region of interest" description="Disordered" evidence="4">
    <location>
        <begin position="1"/>
        <end position="22"/>
    </location>
</feature>
<dbReference type="AlphaFoldDB" id="A0A9W7XLZ6"/>
<gene>
    <name evidence="7" type="primary">UTP21</name>
    <name evidence="7" type="ORF">LPJ64_003004</name>
</gene>
<comment type="caution">
    <text evidence="7">The sequence shown here is derived from an EMBL/GenBank/DDBJ whole genome shotgun (WGS) entry which is preliminary data.</text>
</comment>
<dbReference type="SMART" id="SM00320">
    <property type="entry name" value="WD40"/>
    <property type="match status" value="10"/>
</dbReference>
<keyword evidence="8" id="KW-1185">Reference proteome</keyword>
<feature type="non-terminal residue" evidence="7">
    <location>
        <position position="1"/>
    </location>
</feature>
<keyword evidence="1 3" id="KW-0853">WD repeat</keyword>
<evidence type="ECO:0000256" key="3">
    <source>
        <dbReference type="PROSITE-ProRule" id="PRU00221"/>
    </source>
</evidence>
<dbReference type="InterPro" id="IPR011047">
    <property type="entry name" value="Quinoprotein_ADH-like_sf"/>
</dbReference>
<dbReference type="InterPro" id="IPR015943">
    <property type="entry name" value="WD40/YVTN_repeat-like_dom_sf"/>
</dbReference>
<feature type="repeat" description="WD" evidence="3">
    <location>
        <begin position="481"/>
        <end position="522"/>
    </location>
</feature>